<evidence type="ECO:0000313" key="3">
    <source>
        <dbReference type="Proteomes" id="UP000314294"/>
    </source>
</evidence>
<dbReference type="AlphaFoldDB" id="A0A4Z2GH71"/>
<feature type="compositionally biased region" description="Low complexity" evidence="1">
    <location>
        <begin position="164"/>
        <end position="175"/>
    </location>
</feature>
<evidence type="ECO:0000313" key="2">
    <source>
        <dbReference type="EMBL" id="TNN52485.1"/>
    </source>
</evidence>
<feature type="region of interest" description="Disordered" evidence="1">
    <location>
        <begin position="139"/>
        <end position="175"/>
    </location>
</feature>
<proteinExistence type="predicted"/>
<dbReference type="EMBL" id="SRLO01000545">
    <property type="protein sequence ID" value="TNN52485.1"/>
    <property type="molecule type" value="Genomic_DNA"/>
</dbReference>
<feature type="region of interest" description="Disordered" evidence="1">
    <location>
        <begin position="190"/>
        <end position="210"/>
    </location>
</feature>
<reference evidence="2 3" key="1">
    <citation type="submission" date="2019-03" db="EMBL/GenBank/DDBJ databases">
        <title>First draft genome of Liparis tanakae, snailfish: a comprehensive survey of snailfish specific genes.</title>
        <authorList>
            <person name="Kim W."/>
            <person name="Song I."/>
            <person name="Jeong J.-H."/>
            <person name="Kim D."/>
            <person name="Kim S."/>
            <person name="Ryu S."/>
            <person name="Song J.Y."/>
            <person name="Lee S.K."/>
        </authorList>
    </citation>
    <scope>NUCLEOTIDE SEQUENCE [LARGE SCALE GENOMIC DNA]</scope>
    <source>
        <tissue evidence="2">Muscle</tissue>
    </source>
</reference>
<sequence length="264" mass="29154">MVKLHDLIRFHQNRTRVVADACWRDNTGTTAVTEEFLRSDPSAGGGRRERTKAFDVARAERSPRAGPMVADPAPPANVLSAWQEPWSGCATERNKGPEEDWGALKQQHSCVQPVVVMYRLVFPTRAVSLLILNHRHLIHHPGQSRTPGEPPTAARRFLRGGETSSSSSSSPLLLPTAGQARGLQQTQIQRVGSGEESSGVASHSDTKGRLVRRYQIPRGKKQNVQLVEMEYRFGTSDDIAPRPECIPEAARLSRRTEEVVGSCH</sequence>
<accession>A0A4Z2GH71</accession>
<protein>
    <submittedName>
        <fullName evidence="2">Uncharacterized protein</fullName>
    </submittedName>
</protein>
<organism evidence="2 3">
    <name type="scientific">Liparis tanakae</name>
    <name type="common">Tanaka's snailfish</name>
    <dbReference type="NCBI Taxonomy" id="230148"/>
    <lineage>
        <taxon>Eukaryota</taxon>
        <taxon>Metazoa</taxon>
        <taxon>Chordata</taxon>
        <taxon>Craniata</taxon>
        <taxon>Vertebrata</taxon>
        <taxon>Euteleostomi</taxon>
        <taxon>Actinopterygii</taxon>
        <taxon>Neopterygii</taxon>
        <taxon>Teleostei</taxon>
        <taxon>Neoteleostei</taxon>
        <taxon>Acanthomorphata</taxon>
        <taxon>Eupercaria</taxon>
        <taxon>Perciformes</taxon>
        <taxon>Cottioidei</taxon>
        <taxon>Cottales</taxon>
        <taxon>Liparidae</taxon>
        <taxon>Liparis</taxon>
    </lineage>
</organism>
<feature type="compositionally biased region" description="Low complexity" evidence="1">
    <location>
        <begin position="191"/>
        <end position="200"/>
    </location>
</feature>
<feature type="region of interest" description="Disordered" evidence="1">
    <location>
        <begin position="38"/>
        <end position="71"/>
    </location>
</feature>
<keyword evidence="3" id="KW-1185">Reference proteome</keyword>
<dbReference type="Proteomes" id="UP000314294">
    <property type="component" value="Unassembled WGS sequence"/>
</dbReference>
<evidence type="ECO:0000256" key="1">
    <source>
        <dbReference type="SAM" id="MobiDB-lite"/>
    </source>
</evidence>
<comment type="caution">
    <text evidence="2">The sequence shown here is derived from an EMBL/GenBank/DDBJ whole genome shotgun (WGS) entry which is preliminary data.</text>
</comment>
<name>A0A4Z2GH71_9TELE</name>
<gene>
    <name evidence="2" type="ORF">EYF80_037312</name>
</gene>
<feature type="compositionally biased region" description="Basic and acidic residues" evidence="1">
    <location>
        <begin position="46"/>
        <end position="63"/>
    </location>
</feature>